<accession>A0ABV5SCY7</accession>
<sequence length="106" mass="11366">MASTNVARRILAIQTSCKAAMTTAVDQLGTTSQLEELGGVRRSWEHRCGPTLPAREEFYVADHQPTSSMTPPEPAEAPAYGPVVRCLVLSVTHQQNHLPVAAGVSL</sequence>
<gene>
    <name evidence="1" type="ORF">ACFFSA_41255</name>
</gene>
<dbReference type="EMBL" id="JBHMBW010000061">
    <property type="protein sequence ID" value="MFB9629541.1"/>
    <property type="molecule type" value="Genomic_DNA"/>
</dbReference>
<evidence type="ECO:0000313" key="1">
    <source>
        <dbReference type="EMBL" id="MFB9629541.1"/>
    </source>
</evidence>
<evidence type="ECO:0000313" key="2">
    <source>
        <dbReference type="Proteomes" id="UP001589532"/>
    </source>
</evidence>
<name>A0ABV5SCY7_9ACTN</name>
<protein>
    <submittedName>
        <fullName evidence="1">Uncharacterized protein</fullName>
    </submittedName>
</protein>
<reference evidence="1 2" key="1">
    <citation type="submission" date="2024-09" db="EMBL/GenBank/DDBJ databases">
        <authorList>
            <person name="Sun Q."/>
            <person name="Mori K."/>
        </authorList>
    </citation>
    <scope>NUCLEOTIDE SEQUENCE [LARGE SCALE GENOMIC DNA]</scope>
    <source>
        <strain evidence="1 2">JCM 3143</strain>
    </source>
</reference>
<proteinExistence type="predicted"/>
<comment type="caution">
    <text evidence="1">The sequence shown here is derived from an EMBL/GenBank/DDBJ whole genome shotgun (WGS) entry which is preliminary data.</text>
</comment>
<keyword evidence="2" id="KW-1185">Reference proteome</keyword>
<dbReference type="RefSeq" id="WP_344987460.1">
    <property type="nucleotide sequence ID" value="NZ_BAAAXV010000001.1"/>
</dbReference>
<dbReference type="Proteomes" id="UP001589532">
    <property type="component" value="Unassembled WGS sequence"/>
</dbReference>
<organism evidence="1 2">
    <name type="scientific">Nonomuraea helvata</name>
    <dbReference type="NCBI Taxonomy" id="37484"/>
    <lineage>
        <taxon>Bacteria</taxon>
        <taxon>Bacillati</taxon>
        <taxon>Actinomycetota</taxon>
        <taxon>Actinomycetes</taxon>
        <taxon>Streptosporangiales</taxon>
        <taxon>Streptosporangiaceae</taxon>
        <taxon>Nonomuraea</taxon>
    </lineage>
</organism>